<proteinExistence type="predicted"/>
<evidence type="ECO:0000313" key="1">
    <source>
        <dbReference type="EMBL" id="PWN53334.1"/>
    </source>
</evidence>
<dbReference type="EMBL" id="KZ819730">
    <property type="protein sequence ID" value="PWN53334.1"/>
    <property type="molecule type" value="Genomic_DNA"/>
</dbReference>
<sequence length="97" mass="10282">MDLIQESNATLASQIFAFSRFCILLMIIPLIGCWCKAQGRKGGKGVPCAVDTDQSAAPSAATPACSFASESPQWPKHTLGLTRGNCCLQAPKLWIAA</sequence>
<gene>
    <name evidence="1" type="ORF">IE53DRAFT_384178</name>
</gene>
<feature type="non-terminal residue" evidence="1">
    <location>
        <position position="97"/>
    </location>
</feature>
<evidence type="ECO:0000313" key="2">
    <source>
        <dbReference type="Proteomes" id="UP000245626"/>
    </source>
</evidence>
<reference evidence="1 2" key="1">
    <citation type="journal article" date="2018" name="Mol. Biol. Evol.">
        <title>Broad Genomic Sampling Reveals a Smut Pathogenic Ancestry of the Fungal Clade Ustilaginomycotina.</title>
        <authorList>
            <person name="Kijpornyongpan T."/>
            <person name="Mondo S.J."/>
            <person name="Barry K."/>
            <person name="Sandor L."/>
            <person name="Lee J."/>
            <person name="Lipzen A."/>
            <person name="Pangilinan J."/>
            <person name="LaButti K."/>
            <person name="Hainaut M."/>
            <person name="Henrissat B."/>
            <person name="Grigoriev I.V."/>
            <person name="Spatafora J.W."/>
            <person name="Aime M.C."/>
        </authorList>
    </citation>
    <scope>NUCLEOTIDE SEQUENCE [LARGE SCALE GENOMIC DNA]</scope>
    <source>
        <strain evidence="1 2">SA 807</strain>
    </source>
</reference>
<organism evidence="1 2">
    <name type="scientific">Violaceomyces palustris</name>
    <dbReference type="NCBI Taxonomy" id="1673888"/>
    <lineage>
        <taxon>Eukaryota</taxon>
        <taxon>Fungi</taxon>
        <taxon>Dikarya</taxon>
        <taxon>Basidiomycota</taxon>
        <taxon>Ustilaginomycotina</taxon>
        <taxon>Ustilaginomycetes</taxon>
        <taxon>Violaceomycetales</taxon>
        <taxon>Violaceomycetaceae</taxon>
        <taxon>Violaceomyces</taxon>
    </lineage>
</organism>
<accession>A0ACD0P5V5</accession>
<dbReference type="Proteomes" id="UP000245626">
    <property type="component" value="Unassembled WGS sequence"/>
</dbReference>
<name>A0ACD0P5V5_9BASI</name>
<keyword evidence="2" id="KW-1185">Reference proteome</keyword>
<protein>
    <submittedName>
        <fullName evidence="1">Uncharacterized protein</fullName>
    </submittedName>
</protein>